<dbReference type="RefSeq" id="WP_076200134.1">
    <property type="nucleotide sequence ID" value="NZ_CP019236.1"/>
</dbReference>
<dbReference type="SUPFAM" id="SSF143120">
    <property type="entry name" value="YefM-like"/>
    <property type="match status" value="1"/>
</dbReference>
<dbReference type="AlphaFoldDB" id="A0A1P8JWZ1"/>
<comment type="similarity">
    <text evidence="1 2">Belongs to the phD/YefM antitoxin family.</text>
</comment>
<accession>A0A1P8JWZ1</accession>
<proteinExistence type="inferred from homology"/>
<dbReference type="Gene3D" id="3.40.1620.10">
    <property type="entry name" value="YefM-like domain"/>
    <property type="match status" value="1"/>
</dbReference>
<dbReference type="Pfam" id="PF02604">
    <property type="entry name" value="PhdYeFM_antitox"/>
    <property type="match status" value="1"/>
</dbReference>
<dbReference type="InterPro" id="IPR006442">
    <property type="entry name" value="Antitoxin_Phd/YefM"/>
</dbReference>
<organism evidence="4 5">
    <name type="scientific">Rhodoferax koreensis</name>
    <dbReference type="NCBI Taxonomy" id="1842727"/>
    <lineage>
        <taxon>Bacteria</taxon>
        <taxon>Pseudomonadati</taxon>
        <taxon>Pseudomonadota</taxon>
        <taxon>Betaproteobacteria</taxon>
        <taxon>Burkholderiales</taxon>
        <taxon>Comamonadaceae</taxon>
        <taxon>Rhodoferax</taxon>
    </lineage>
</organism>
<evidence type="ECO:0000313" key="5">
    <source>
        <dbReference type="Proteomes" id="UP000186609"/>
    </source>
</evidence>
<dbReference type="InterPro" id="IPR036165">
    <property type="entry name" value="YefM-like_sf"/>
</dbReference>
<dbReference type="KEGG" id="rhy:RD110_14495"/>
<reference evidence="4 5" key="1">
    <citation type="submission" date="2017-01" db="EMBL/GenBank/DDBJ databases">
        <authorList>
            <person name="Mah S.A."/>
            <person name="Swanson W.J."/>
            <person name="Moy G.W."/>
            <person name="Vacquier V.D."/>
        </authorList>
    </citation>
    <scope>NUCLEOTIDE SEQUENCE [LARGE SCALE GENOMIC DNA]</scope>
    <source>
        <strain evidence="4 5">DCY110</strain>
    </source>
</reference>
<feature type="region of interest" description="Disordered" evidence="3">
    <location>
        <begin position="83"/>
        <end position="108"/>
    </location>
</feature>
<keyword evidence="5" id="KW-1185">Reference proteome</keyword>
<protein>
    <recommendedName>
        <fullName evidence="2">Antitoxin</fullName>
    </recommendedName>
</protein>
<gene>
    <name evidence="4" type="ORF">RD110_14495</name>
</gene>
<evidence type="ECO:0000256" key="1">
    <source>
        <dbReference type="ARBA" id="ARBA00009981"/>
    </source>
</evidence>
<dbReference type="STRING" id="1842727.RD110_14495"/>
<dbReference type="OrthoDB" id="8819837at2"/>
<dbReference type="Proteomes" id="UP000186609">
    <property type="component" value="Chromosome"/>
</dbReference>
<dbReference type="EMBL" id="CP019236">
    <property type="protein sequence ID" value="APW38255.1"/>
    <property type="molecule type" value="Genomic_DNA"/>
</dbReference>
<evidence type="ECO:0000256" key="3">
    <source>
        <dbReference type="SAM" id="MobiDB-lite"/>
    </source>
</evidence>
<evidence type="ECO:0000256" key="2">
    <source>
        <dbReference type="RuleBase" id="RU362080"/>
    </source>
</evidence>
<evidence type="ECO:0000313" key="4">
    <source>
        <dbReference type="EMBL" id="APW38255.1"/>
    </source>
</evidence>
<sequence>MTWNIANAKQQFSEVVRLTAEEPQAIYNRDKQVAVLISSDDFEEFQQLRKQRDKPTLLELFADIRAALIADGAEDGIEIAPRTDRYNPMVDDPHYWDEPGVPDETKRG</sequence>
<dbReference type="NCBIfam" id="TIGR01552">
    <property type="entry name" value="phd_fam"/>
    <property type="match status" value="1"/>
</dbReference>
<comment type="function">
    <text evidence="2">Antitoxin component of a type II toxin-antitoxin (TA) system.</text>
</comment>
<name>A0A1P8JWZ1_9BURK</name>